<name>A0A0S2TJX1_KLEPN</name>
<gene>
    <name evidence="2" type="ORF">KPH11_383</name>
</gene>
<feature type="signal peptide" evidence="1">
    <location>
        <begin position="1"/>
        <end position="20"/>
    </location>
</feature>
<keyword evidence="2" id="KW-0614">Plasmid</keyword>
<reference evidence="2" key="1">
    <citation type="submission" date="2015-11" db="EMBL/GenBank/DDBJ databases">
        <title>Complete nucleotide sequence of pH11, an IncHI2 plasmid conferring multi-antibiotic resistance and multi-heavy metal resistance genes in a clinical Klebsiella pneumoniae isolate.</title>
        <authorList>
            <person name="Zhai Y."/>
            <person name="He Z."/>
            <person name="Kang Y."/>
            <person name="Yu H."/>
            <person name="Wang J."/>
            <person name="Du P."/>
            <person name="Zhang Z."/>
            <person name="Hu S."/>
            <person name="Gao Z."/>
        </authorList>
    </citation>
    <scope>NUCLEOTIDE SEQUENCE [LARGE SCALE GENOMIC DNA]</scope>
    <source>
        <strain evidence="2">H11</strain>
        <plasmid evidence="2">pH11</plasmid>
    </source>
</reference>
<sequence>MNGCTISTNWYLGVFSSAFASVVSLTGRSTGHQRAAHVDVG</sequence>
<organism evidence="2">
    <name type="scientific">Klebsiella pneumoniae subsp. pneumoniae</name>
    <dbReference type="NCBI Taxonomy" id="72407"/>
    <lineage>
        <taxon>Bacteria</taxon>
        <taxon>Pseudomonadati</taxon>
        <taxon>Pseudomonadota</taxon>
        <taxon>Gammaproteobacteria</taxon>
        <taxon>Enterobacterales</taxon>
        <taxon>Enterobacteriaceae</taxon>
        <taxon>Klebsiella/Raoultella group</taxon>
        <taxon>Klebsiella</taxon>
        <taxon>Klebsiella pneumoniae complex</taxon>
    </lineage>
</organism>
<protein>
    <submittedName>
        <fullName evidence="2">Uncharacterized protein</fullName>
    </submittedName>
</protein>
<feature type="chain" id="PRO_5006605138" evidence="1">
    <location>
        <begin position="21"/>
        <end position="41"/>
    </location>
</feature>
<proteinExistence type="predicted"/>
<evidence type="ECO:0000313" key="2">
    <source>
        <dbReference type="EMBL" id="ALP55393.1"/>
    </source>
</evidence>
<keyword evidence="1" id="KW-0732">Signal</keyword>
<accession>A0A0S2TJX1</accession>
<dbReference type="EMBL" id="CP013215">
    <property type="protein sequence ID" value="ALP55393.1"/>
    <property type="molecule type" value="Genomic_DNA"/>
</dbReference>
<dbReference type="AlphaFoldDB" id="A0A0S2TJX1"/>
<geneLocation type="plasmid" evidence="2">
    <name>pH11</name>
</geneLocation>
<dbReference type="RefSeq" id="WP_022646489.1">
    <property type="nucleotide sequence ID" value="NZ_CP013215.1"/>
</dbReference>
<evidence type="ECO:0000256" key="1">
    <source>
        <dbReference type="SAM" id="SignalP"/>
    </source>
</evidence>